<feature type="domain" description="Desulfoferrodoxin N-terminal" evidence="12">
    <location>
        <begin position="5"/>
        <end position="36"/>
    </location>
</feature>
<dbReference type="Pfam" id="PF01880">
    <property type="entry name" value="Desulfoferrodox"/>
    <property type="match status" value="1"/>
</dbReference>
<dbReference type="InterPro" id="IPR036073">
    <property type="entry name" value="Desulfoferrodoxin_Fe-bd_dom_sf"/>
</dbReference>
<dbReference type="Gene3D" id="2.60.40.730">
    <property type="entry name" value="SOR catalytic domain"/>
    <property type="match status" value="1"/>
</dbReference>
<dbReference type="EC" id="1.15.1.2" evidence="2"/>
<reference evidence="13 14" key="1">
    <citation type="submission" date="2024-04" db="EMBL/GenBank/DDBJ databases">
        <title>Human intestinal bacterial collection.</title>
        <authorList>
            <person name="Pauvert C."/>
            <person name="Hitch T.C.A."/>
            <person name="Clavel T."/>
        </authorList>
    </citation>
    <scope>NUCLEOTIDE SEQUENCE [LARGE SCALE GENOMIC DNA]</scope>
    <source>
        <strain evidence="13 14">CLA-AA-H197</strain>
    </source>
</reference>
<gene>
    <name evidence="13" type="ORF">AAAT05_06885</name>
</gene>
<evidence type="ECO:0000256" key="5">
    <source>
        <dbReference type="ARBA" id="ARBA00022723"/>
    </source>
</evidence>
<evidence type="ECO:0000256" key="7">
    <source>
        <dbReference type="ARBA" id="ARBA00023004"/>
    </source>
</evidence>
<evidence type="ECO:0000256" key="1">
    <source>
        <dbReference type="ARBA" id="ARBA00005941"/>
    </source>
</evidence>
<evidence type="ECO:0000313" key="14">
    <source>
        <dbReference type="Proteomes" id="UP001478817"/>
    </source>
</evidence>
<keyword evidence="14" id="KW-1185">Reference proteome</keyword>
<comment type="caution">
    <text evidence="13">The sequence shown here is derived from an EMBL/GenBank/DDBJ whole genome shotgun (WGS) entry which is preliminary data.</text>
</comment>
<comment type="function">
    <text evidence="8">Catalyzes the one-electron reduction of superoxide anion radical to hydrogen peroxide at a nonheme ferrous iron center. Plays a fundamental role in case of oxidative stress via its superoxide detoxification activity.</text>
</comment>
<dbReference type="Gene3D" id="2.20.28.100">
    <property type="entry name" value="Desulphoferrodoxin, N-terminal domain"/>
    <property type="match status" value="1"/>
</dbReference>
<evidence type="ECO:0000256" key="2">
    <source>
        <dbReference type="ARBA" id="ARBA00012679"/>
    </source>
</evidence>
<evidence type="ECO:0000259" key="11">
    <source>
        <dbReference type="Pfam" id="PF01880"/>
    </source>
</evidence>
<evidence type="ECO:0000256" key="8">
    <source>
        <dbReference type="ARBA" id="ARBA00024690"/>
    </source>
</evidence>
<evidence type="ECO:0000313" key="13">
    <source>
        <dbReference type="EMBL" id="MEQ2638062.1"/>
    </source>
</evidence>
<dbReference type="InterPro" id="IPR038094">
    <property type="entry name" value="Desulfoferrodoxin_N_sf"/>
</dbReference>
<organism evidence="13 14">
    <name type="scientific">Paratractidigestivibacter faecalis</name>
    <dbReference type="NCBI Taxonomy" id="2292441"/>
    <lineage>
        <taxon>Bacteria</taxon>
        <taxon>Bacillati</taxon>
        <taxon>Actinomycetota</taxon>
        <taxon>Coriobacteriia</taxon>
        <taxon>Coriobacteriales</taxon>
        <taxon>Atopobiaceae</taxon>
        <taxon>Paratractidigestivibacter</taxon>
    </lineage>
</organism>
<dbReference type="NCBIfam" id="TIGR00319">
    <property type="entry name" value="desulf_FeS4"/>
    <property type="match status" value="1"/>
</dbReference>
<keyword evidence="4" id="KW-0813">Transport</keyword>
<accession>A0ABV1IGP4</accession>
<dbReference type="SUPFAM" id="SSF57802">
    <property type="entry name" value="Rubredoxin-like"/>
    <property type="match status" value="1"/>
</dbReference>
<dbReference type="EMBL" id="JBBNGS010000011">
    <property type="protein sequence ID" value="MEQ2638062.1"/>
    <property type="molecule type" value="Genomic_DNA"/>
</dbReference>
<dbReference type="SUPFAM" id="SSF49367">
    <property type="entry name" value="Superoxide reductase-like"/>
    <property type="match status" value="1"/>
</dbReference>
<keyword evidence="7" id="KW-0408">Iron</keyword>
<dbReference type="InterPro" id="IPR051233">
    <property type="entry name" value="Desulfoferrodoxin_SOR"/>
</dbReference>
<evidence type="ECO:0000256" key="3">
    <source>
        <dbReference type="ARBA" id="ARBA00014839"/>
    </source>
</evidence>
<sequence>MSEVKFYRCRHCGNLVAVVEDAGPVPVCCGEPMELLVAGSVDAAVEKHVPEVTREGNVLRVTVGSVEHPMLPEHHIQWIAVACAKRLQLAHLEPGERPYAGFWVPEGVPVTVYEYCNLHGLWKAEA</sequence>
<keyword evidence="6" id="KW-0249">Electron transport</keyword>
<evidence type="ECO:0000256" key="10">
    <source>
        <dbReference type="ARBA" id="ARBA00047448"/>
    </source>
</evidence>
<proteinExistence type="inferred from homology"/>
<dbReference type="PANTHER" id="PTHR36541:SF1">
    <property type="entry name" value="SUPEROXIDE REDUCTASE-RELATED"/>
    <property type="match status" value="1"/>
</dbReference>
<evidence type="ECO:0000256" key="4">
    <source>
        <dbReference type="ARBA" id="ARBA00022448"/>
    </source>
</evidence>
<keyword evidence="5" id="KW-0479">Metal-binding</keyword>
<evidence type="ECO:0000256" key="6">
    <source>
        <dbReference type="ARBA" id="ARBA00022982"/>
    </source>
</evidence>
<evidence type="ECO:0000256" key="9">
    <source>
        <dbReference type="ARBA" id="ARBA00031398"/>
    </source>
</evidence>
<dbReference type="InterPro" id="IPR002742">
    <property type="entry name" value="Desulfoferrodoxin_Fe-bd_dom"/>
</dbReference>
<dbReference type="RefSeq" id="WP_349182670.1">
    <property type="nucleotide sequence ID" value="NZ_JBBNGS010000011.1"/>
</dbReference>
<dbReference type="Proteomes" id="UP001478817">
    <property type="component" value="Unassembled WGS sequence"/>
</dbReference>
<dbReference type="InterPro" id="IPR004462">
    <property type="entry name" value="Desulfoferrodoxin_N"/>
</dbReference>
<dbReference type="PANTHER" id="PTHR36541">
    <property type="entry name" value="SUPEROXIDE REDUCTASE-RELATED"/>
    <property type="match status" value="1"/>
</dbReference>
<feature type="domain" description="Desulfoferrodoxin ferrous iron-binding" evidence="11">
    <location>
        <begin position="41"/>
        <end position="124"/>
    </location>
</feature>
<dbReference type="Pfam" id="PF06397">
    <property type="entry name" value="Desulfoferrod_N"/>
    <property type="match status" value="1"/>
</dbReference>
<comment type="similarity">
    <text evidence="1">Belongs to the desulfoferrodoxin family.</text>
</comment>
<protein>
    <recommendedName>
        <fullName evidence="3">Desulfoferrodoxin</fullName>
        <ecNumber evidence="2">1.15.1.2</ecNumber>
    </recommendedName>
    <alternativeName>
        <fullName evidence="9">Superoxide reductase</fullName>
    </alternativeName>
</protein>
<comment type="catalytic activity">
    <reaction evidence="10">
        <text>reduced [rubredoxin] + superoxide + 2 H(+) = oxidized [rubredoxin] + H2O2</text>
        <dbReference type="Rhea" id="RHEA:21324"/>
        <dbReference type="Rhea" id="RHEA-COMP:10302"/>
        <dbReference type="Rhea" id="RHEA-COMP:10303"/>
        <dbReference type="ChEBI" id="CHEBI:15378"/>
        <dbReference type="ChEBI" id="CHEBI:16240"/>
        <dbReference type="ChEBI" id="CHEBI:18421"/>
        <dbReference type="ChEBI" id="CHEBI:29033"/>
        <dbReference type="ChEBI" id="CHEBI:29034"/>
        <dbReference type="EC" id="1.15.1.2"/>
    </reaction>
</comment>
<name>A0ABV1IGP4_9ACTN</name>
<evidence type="ECO:0000259" key="12">
    <source>
        <dbReference type="Pfam" id="PF06397"/>
    </source>
</evidence>